<dbReference type="Proteomes" id="UP000242804">
    <property type="component" value="Segment"/>
</dbReference>
<keyword evidence="3" id="KW-1185">Reference proteome</keyword>
<evidence type="ECO:0000313" key="3">
    <source>
        <dbReference type="Proteomes" id="UP000242804"/>
    </source>
</evidence>
<evidence type="ECO:0008006" key="4">
    <source>
        <dbReference type="Google" id="ProtNLM"/>
    </source>
</evidence>
<feature type="transmembrane region" description="Helical" evidence="1">
    <location>
        <begin position="145"/>
        <end position="165"/>
    </location>
</feature>
<dbReference type="Pfam" id="PF05820">
    <property type="entry name" value="Ac81"/>
    <property type="match status" value="1"/>
</dbReference>
<dbReference type="RefSeq" id="YP_667896.1">
    <property type="nucleotide sequence ID" value="NC_008252.1"/>
</dbReference>
<organism evidence="2 3">
    <name type="scientific">Neodiprion abietis nucleopolyhedrovirus</name>
    <dbReference type="NCBI Taxonomy" id="204507"/>
    <lineage>
        <taxon>Viruses</taxon>
        <taxon>Viruses incertae sedis</taxon>
        <taxon>Naldaviricetes</taxon>
        <taxon>Lefavirales</taxon>
        <taxon>Baculoviridae</taxon>
        <taxon>Gammabaculovirus</taxon>
        <taxon>Gammabaculovirus neabietis</taxon>
    </lineage>
</organism>
<feature type="transmembrane region" description="Helical" evidence="1">
    <location>
        <begin position="122"/>
        <end position="140"/>
    </location>
</feature>
<evidence type="ECO:0000256" key="1">
    <source>
        <dbReference type="SAM" id="Phobius"/>
    </source>
</evidence>
<dbReference type="EMBL" id="DQ317692">
    <property type="protein sequence ID" value="ABC74922.1"/>
    <property type="molecule type" value="Genomic_DNA"/>
</dbReference>
<protein>
    <recommendedName>
        <fullName evidence="4">Ac81</fullName>
    </recommendedName>
</protein>
<keyword evidence="1" id="KW-1133">Transmembrane helix</keyword>
<dbReference type="OrthoDB" id="10138at10239"/>
<evidence type="ECO:0000313" key="2">
    <source>
        <dbReference type="EMBL" id="ABC74922.1"/>
    </source>
</evidence>
<proteinExistence type="predicted"/>
<keyword evidence="1" id="KW-0812">Transmembrane</keyword>
<reference evidence="2 3" key="1">
    <citation type="journal article" date="2006" name="J. Virol.">
        <title>Sequence analysis and organization of the Neodiprion abietis nucleopolyhedrovirus genome.</title>
        <authorList>
            <person name="Duffy S.P."/>
            <person name="Young A.M."/>
            <person name="Morin B."/>
            <person name="Lucarotti C.J."/>
            <person name="Koop B.F."/>
            <person name="Levin D.B."/>
        </authorList>
    </citation>
    <scope>NUCLEOTIDE SEQUENCE [LARGE SCALE GENOMIC DNA]</scope>
</reference>
<dbReference type="KEGG" id="vg:4179102"/>
<name>Q0ZP32_9CBAC</name>
<keyword evidence="1" id="KW-0472">Membrane</keyword>
<dbReference type="GeneID" id="4179102"/>
<dbReference type="InterPro" id="IPR008563">
    <property type="entry name" value="AcMNPV_AC81"/>
</dbReference>
<sequence length="175" mass="20965">MLNKIKYDADILIKYLYSNKKSRNINTVSIYKHNVRKFNTSLLSHFFAKVDINGQKFEIHPGSQPNTFQTNKALSNDDELVKEFVECDYCIKSRLIKFVHDENRFNILLNNCEKITCQQTSWQSLIFINCLCNVFLFIYYNKFIFLFFALLSLVILIYFNTYYNFYDKTYVCEHL</sequence>
<accession>Q0ZP32</accession>